<feature type="domain" description="IgGFc-binding protein N-terminal" evidence="2">
    <location>
        <begin position="130"/>
        <end position="417"/>
    </location>
</feature>
<reference evidence="3" key="1">
    <citation type="submission" date="2020-02" db="EMBL/GenBank/DDBJ databases">
        <authorList>
            <person name="Meier V. D."/>
        </authorList>
    </citation>
    <scope>NUCLEOTIDE SEQUENCE</scope>
    <source>
        <strain evidence="3">AVDCRST_MAG56</strain>
    </source>
</reference>
<name>A0A6J4H568_9SPHI</name>
<organism evidence="3">
    <name type="scientific">uncultured Cytophagales bacterium</name>
    <dbReference type="NCBI Taxonomy" id="158755"/>
    <lineage>
        <taxon>Bacteria</taxon>
        <taxon>Pseudomonadati</taxon>
        <taxon>Bacteroidota</taxon>
        <taxon>Sphingobacteriia</taxon>
        <taxon>Sphingobacteriales</taxon>
        <taxon>environmental samples</taxon>
    </lineage>
</organism>
<evidence type="ECO:0000256" key="1">
    <source>
        <dbReference type="SAM" id="SignalP"/>
    </source>
</evidence>
<keyword evidence="1" id="KW-0732">Signal</keyword>
<gene>
    <name evidence="3" type="ORF">AVDCRST_MAG56-14</name>
</gene>
<dbReference type="Pfam" id="PF13585">
    <property type="entry name" value="CHU_C"/>
    <property type="match status" value="1"/>
</dbReference>
<evidence type="ECO:0000259" key="2">
    <source>
        <dbReference type="Pfam" id="PF17517"/>
    </source>
</evidence>
<protein>
    <recommendedName>
        <fullName evidence="2">IgGFc-binding protein N-terminal domain-containing protein</fullName>
    </recommendedName>
</protein>
<accession>A0A6J4H568</accession>
<dbReference type="PANTHER" id="PTHR46534:SF1">
    <property type="entry name" value="IGGFC-BINDING PROTEIN N-TERMINAL DOMAIN-CONTAINING PROTEIN"/>
    <property type="match status" value="1"/>
</dbReference>
<feature type="signal peptide" evidence="1">
    <location>
        <begin position="1"/>
        <end position="23"/>
    </location>
</feature>
<dbReference type="Pfam" id="PF17517">
    <property type="entry name" value="IgGFc_binding"/>
    <property type="match status" value="1"/>
</dbReference>
<evidence type="ECO:0000313" key="3">
    <source>
        <dbReference type="EMBL" id="CAA9213053.1"/>
    </source>
</evidence>
<dbReference type="InterPro" id="IPR035234">
    <property type="entry name" value="IgGFc-bd_N"/>
</dbReference>
<dbReference type="PANTHER" id="PTHR46534">
    <property type="entry name" value="IGGFC_BINDING DOMAIN-CONTAINING PROTEIN"/>
    <property type="match status" value="1"/>
</dbReference>
<dbReference type="EMBL" id="CADCTQ010000006">
    <property type="protein sequence ID" value="CAA9213053.1"/>
    <property type="molecule type" value="Genomic_DNA"/>
</dbReference>
<proteinExistence type="predicted"/>
<feature type="chain" id="PRO_5026867839" description="IgGFc-binding protein N-terminal domain-containing protein" evidence="1">
    <location>
        <begin position="24"/>
        <end position="804"/>
    </location>
</feature>
<sequence>MPLRRLPVLFALLALCVAAPLHAQSPTSKGREFWFGFMENLELEAVANGAPEFFITISANTGARGTISVPRTGFSLDFVAPAGRALEIRLPEANLYPFGSGVIDNTGIRITTNAPVSVTAVHSRIYFTESTQVLPLAELADEYVVLAARDFDATHPSELLIVATEDNTQVSITPSSVTVDLRPAGRPYTVTLNQGQVYQLQARADLTGTFVKAAGGKKIALFGGAQRAEIACDVDDSHIWDQNYPVGRWGQQYLVVPFAQQPETVVKIVAAFDNTTVRFNCGGSTRRLNRGEFFEQDVSATTVVASDKPVSVAQFMKGNYCNPLGGPNMLIVPPFALQTKRAAFEALRELDNAVYRNHINVVTKTNAVSRVRLDGRRLSATWRPVPSNPLYSFVQQPISAGPHVLTSDSSFQATSYGFDVFDAYTHWLGYDTEEFIESPNVVSLNLGRDTTICPGQSLVLDATTPGASGYRWQDGSREPVFTVTGPGEYKVEVSTLCQLAVGRIRVTFKENAVALDLGKDTTLCQGQSLVLDATTPGASGYRWQDGSTGSSYTVTKAGEYKVEAVAAGLCQPSVGSIRVAYRELPLPALGADTTLCPGQELLLSVTRADAALQWQDGSSGSSYLVSRPGKYKVTVSNGSCAASDEIQVDYEPALPAYAAQEKAYGCGGTALLLDASVGVDKVSYRWQDGTTAATLLAPGPGTYRVEVSSRCGKVSRTFQVEPISPPNVFTPNGDGINDCFEVPGVGAEGWSLWVYNRWGRLVYQQQGYNNAWCAEGEANGVYYYQLTKPDGPLCPIKGWVHVLR</sequence>
<dbReference type="AlphaFoldDB" id="A0A6J4H568"/>